<sequence length="261" mass="27961">MKLFLVLLLAAPLVLAKPSHKSTLQGSNTESKDDDSEVTINGLSYMYDVISLVDSEDDKSSIKTHDPDLELSFESNNNTYGILVSNGKVRSIKGVQSAGDVAVDAGDDGDSVIRSNLTISEAKLTYKYKVNGSDGELIEEGTLESHIDGVEASVSVLVQKHNHKYTAELGDVKAISPGTIGDVEVSHKVLDEAVVTTIISSLRSYLIQGVAEYIAEELQDFLHSAINPGGYRELEPQEGVHCLEEGDVSSRAGAAIRVTSP</sequence>
<reference evidence="2" key="1">
    <citation type="submission" date="2020-11" db="EMBL/GenBank/DDBJ databases">
        <authorList>
            <person name="Tran Van P."/>
        </authorList>
    </citation>
    <scope>NUCLEOTIDE SEQUENCE</scope>
</reference>
<feature type="chain" id="PRO_5031571397" evidence="1">
    <location>
        <begin position="17"/>
        <end position="261"/>
    </location>
</feature>
<gene>
    <name evidence="2" type="ORF">TCMB3V08_LOCUS4950</name>
</gene>
<evidence type="ECO:0000256" key="1">
    <source>
        <dbReference type="SAM" id="SignalP"/>
    </source>
</evidence>
<accession>A0A7R9J3Y3</accession>
<dbReference type="Gene3D" id="3.15.10.50">
    <property type="match status" value="1"/>
</dbReference>
<dbReference type="InterPro" id="IPR038602">
    <property type="entry name" value="Mite_allergen_7_sf"/>
</dbReference>
<feature type="signal peptide" evidence="1">
    <location>
        <begin position="1"/>
        <end position="16"/>
    </location>
</feature>
<evidence type="ECO:0000313" key="2">
    <source>
        <dbReference type="EMBL" id="CAD7572297.1"/>
    </source>
</evidence>
<organism evidence="2">
    <name type="scientific">Timema californicum</name>
    <name type="common">California timema</name>
    <name type="synonym">Walking stick</name>
    <dbReference type="NCBI Taxonomy" id="61474"/>
    <lineage>
        <taxon>Eukaryota</taxon>
        <taxon>Metazoa</taxon>
        <taxon>Ecdysozoa</taxon>
        <taxon>Arthropoda</taxon>
        <taxon>Hexapoda</taxon>
        <taxon>Insecta</taxon>
        <taxon>Pterygota</taxon>
        <taxon>Neoptera</taxon>
        <taxon>Polyneoptera</taxon>
        <taxon>Phasmatodea</taxon>
        <taxon>Timematodea</taxon>
        <taxon>Timematoidea</taxon>
        <taxon>Timematidae</taxon>
        <taxon>Timema</taxon>
    </lineage>
</organism>
<dbReference type="EMBL" id="OE180936">
    <property type="protein sequence ID" value="CAD7572297.1"/>
    <property type="molecule type" value="Genomic_DNA"/>
</dbReference>
<dbReference type="AlphaFoldDB" id="A0A7R9J3Y3"/>
<name>A0A7R9J3Y3_TIMCA</name>
<protein>
    <submittedName>
        <fullName evidence="2">(California timema) hypothetical protein</fullName>
    </submittedName>
</protein>
<proteinExistence type="predicted"/>
<keyword evidence="1" id="KW-0732">Signal</keyword>